<accession>A0A3P6SXR4</accession>
<protein>
    <submittedName>
        <fullName evidence="2">Uncharacterized protein</fullName>
    </submittedName>
</protein>
<dbReference type="EMBL" id="UYRT01031095">
    <property type="protein sequence ID" value="VDK72695.1"/>
    <property type="molecule type" value="Genomic_DNA"/>
</dbReference>
<dbReference type="AlphaFoldDB" id="A0A3P6SXR4"/>
<evidence type="ECO:0000313" key="2">
    <source>
        <dbReference type="EMBL" id="VDK72695.1"/>
    </source>
</evidence>
<feature type="compositionally biased region" description="Basic and acidic residues" evidence="1">
    <location>
        <begin position="25"/>
        <end position="40"/>
    </location>
</feature>
<feature type="compositionally biased region" description="Basic and acidic residues" evidence="1">
    <location>
        <begin position="1"/>
        <end position="10"/>
    </location>
</feature>
<keyword evidence="3" id="KW-1185">Reference proteome</keyword>
<proteinExistence type="predicted"/>
<evidence type="ECO:0000313" key="3">
    <source>
        <dbReference type="Proteomes" id="UP000271098"/>
    </source>
</evidence>
<feature type="region of interest" description="Disordered" evidence="1">
    <location>
        <begin position="1"/>
        <end position="40"/>
    </location>
</feature>
<sequence>MNIRELELPKPDGGSIKGEINEVESSNKDEDMDASERQDDIDIETEEDEVGTQAGLNSSTIQKQFIPTNAF</sequence>
<evidence type="ECO:0000256" key="1">
    <source>
        <dbReference type="SAM" id="MobiDB-lite"/>
    </source>
</evidence>
<reference evidence="2 3" key="1">
    <citation type="submission" date="2018-11" db="EMBL/GenBank/DDBJ databases">
        <authorList>
            <consortium name="Pathogen Informatics"/>
        </authorList>
    </citation>
    <scope>NUCLEOTIDE SEQUENCE [LARGE SCALE GENOMIC DNA]</scope>
</reference>
<name>A0A3P6SXR4_9BILA</name>
<organism evidence="2 3">
    <name type="scientific">Gongylonema pulchrum</name>
    <dbReference type="NCBI Taxonomy" id="637853"/>
    <lineage>
        <taxon>Eukaryota</taxon>
        <taxon>Metazoa</taxon>
        <taxon>Ecdysozoa</taxon>
        <taxon>Nematoda</taxon>
        <taxon>Chromadorea</taxon>
        <taxon>Rhabditida</taxon>
        <taxon>Spirurina</taxon>
        <taxon>Spiruromorpha</taxon>
        <taxon>Spiruroidea</taxon>
        <taxon>Gongylonematidae</taxon>
        <taxon>Gongylonema</taxon>
    </lineage>
</organism>
<gene>
    <name evidence="2" type="ORF">GPUH_LOCUS9462</name>
</gene>
<dbReference type="Proteomes" id="UP000271098">
    <property type="component" value="Unassembled WGS sequence"/>
</dbReference>